<feature type="transmembrane region" description="Helical" evidence="7">
    <location>
        <begin position="134"/>
        <end position="150"/>
    </location>
</feature>
<feature type="transmembrane region" description="Helical" evidence="7">
    <location>
        <begin position="156"/>
        <end position="175"/>
    </location>
</feature>
<evidence type="ECO:0000256" key="2">
    <source>
        <dbReference type="ARBA" id="ARBA00009033"/>
    </source>
</evidence>
<dbReference type="RefSeq" id="XP_030748251.1">
    <property type="nucleotide sequence ID" value="XM_030892391.1"/>
</dbReference>
<feature type="transmembrane region" description="Helical" evidence="7">
    <location>
        <begin position="45"/>
        <end position="66"/>
    </location>
</feature>
<dbReference type="GO" id="GO:0005415">
    <property type="term" value="F:nucleoside:sodium symporter activity"/>
    <property type="evidence" value="ECO:0007669"/>
    <property type="project" value="TreeGrafter"/>
</dbReference>
<evidence type="ECO:0000259" key="10">
    <source>
        <dbReference type="Pfam" id="PF07670"/>
    </source>
</evidence>
<feature type="transmembrane region" description="Helical" evidence="7">
    <location>
        <begin position="405"/>
        <end position="430"/>
    </location>
</feature>
<dbReference type="Pfam" id="PF01773">
    <property type="entry name" value="Nucleos_tra2_N"/>
    <property type="match status" value="1"/>
</dbReference>
<keyword evidence="3" id="KW-1003">Cell membrane</keyword>
<evidence type="ECO:0000256" key="3">
    <source>
        <dbReference type="ARBA" id="ARBA00022475"/>
    </source>
</evidence>
<feature type="domain" description="Concentrative nucleoside transporter C-terminal" evidence="9">
    <location>
        <begin position="349"/>
        <end position="556"/>
    </location>
</feature>
<feature type="transmembrane region" description="Helical" evidence="7">
    <location>
        <begin position="182"/>
        <end position="202"/>
    </location>
</feature>
<dbReference type="RefSeq" id="XP_030748264.1">
    <property type="nucleotide sequence ID" value="XM_030892404.1"/>
</dbReference>
<dbReference type="GO" id="GO:0005886">
    <property type="term" value="C:plasma membrane"/>
    <property type="evidence" value="ECO:0007669"/>
    <property type="project" value="UniProtKB-SubCell"/>
</dbReference>
<dbReference type="RefSeq" id="XP_030748270.1">
    <property type="nucleotide sequence ID" value="XM_030892410.1"/>
</dbReference>
<feature type="transmembrane region" description="Helical" evidence="7">
    <location>
        <begin position="86"/>
        <end position="106"/>
    </location>
</feature>
<dbReference type="InterPro" id="IPR008276">
    <property type="entry name" value="C_nuclsd_transpt"/>
</dbReference>
<dbReference type="RefSeq" id="XP_030748259.1">
    <property type="nucleotide sequence ID" value="XM_030892399.1"/>
</dbReference>
<dbReference type="OrthoDB" id="6075923at2759"/>
<dbReference type="PANTHER" id="PTHR10590:SF4">
    <property type="entry name" value="SOLUTE CARRIER FAMILY 28 MEMBER 3"/>
    <property type="match status" value="1"/>
</dbReference>
<organism evidence="11 17">
    <name type="scientific">Sitophilus oryzae</name>
    <name type="common">Rice weevil</name>
    <name type="synonym">Curculio oryzae</name>
    <dbReference type="NCBI Taxonomy" id="7048"/>
    <lineage>
        <taxon>Eukaryota</taxon>
        <taxon>Metazoa</taxon>
        <taxon>Ecdysozoa</taxon>
        <taxon>Arthropoda</taxon>
        <taxon>Hexapoda</taxon>
        <taxon>Insecta</taxon>
        <taxon>Pterygota</taxon>
        <taxon>Neoptera</taxon>
        <taxon>Endopterygota</taxon>
        <taxon>Coleoptera</taxon>
        <taxon>Polyphaga</taxon>
        <taxon>Cucujiformia</taxon>
        <taxon>Curculionidae</taxon>
        <taxon>Dryophthorinae</taxon>
        <taxon>Sitophilus</taxon>
    </lineage>
</organism>
<dbReference type="RefSeq" id="XP_030748231.1">
    <property type="nucleotide sequence ID" value="XM_030892371.1"/>
</dbReference>
<evidence type="ECO:0000313" key="13">
    <source>
        <dbReference type="RefSeq" id="XP_030748238.1"/>
    </source>
</evidence>
<dbReference type="GeneID" id="115876561"/>
<feature type="transmembrane region" description="Helical" evidence="7">
    <location>
        <begin position="501"/>
        <end position="526"/>
    </location>
</feature>
<feature type="domain" description="Nucleoside transporter/FeoB GTPase Gate" evidence="10">
    <location>
        <begin position="246"/>
        <end position="343"/>
    </location>
</feature>
<evidence type="ECO:0000313" key="18">
    <source>
        <dbReference type="RefSeq" id="XP_030748270.1"/>
    </source>
</evidence>
<keyword evidence="5 7" id="KW-1133">Transmembrane helix</keyword>
<feature type="transmembrane region" description="Helical" evidence="7">
    <location>
        <begin position="278"/>
        <end position="300"/>
    </location>
</feature>
<evidence type="ECO:0000313" key="12">
    <source>
        <dbReference type="RefSeq" id="XP_030748231.1"/>
    </source>
</evidence>
<evidence type="ECO:0000256" key="5">
    <source>
        <dbReference type="ARBA" id="ARBA00022989"/>
    </source>
</evidence>
<keyword evidence="4 7" id="KW-0812">Transmembrane</keyword>
<dbReference type="RefSeq" id="XP_030748246.1">
    <property type="nucleotide sequence ID" value="XM_030892386.1"/>
</dbReference>
<evidence type="ECO:0000313" key="15">
    <source>
        <dbReference type="RefSeq" id="XP_030748251.1"/>
    </source>
</evidence>
<dbReference type="InterPro" id="IPR002668">
    <property type="entry name" value="CNT_N_dom"/>
</dbReference>
<dbReference type="PANTHER" id="PTHR10590">
    <property type="entry name" value="SODIUM/NUCLEOSIDE COTRANSPORTER"/>
    <property type="match status" value="1"/>
</dbReference>
<evidence type="ECO:0000259" key="8">
    <source>
        <dbReference type="Pfam" id="PF01773"/>
    </source>
</evidence>
<feature type="transmembrane region" description="Helical" evidence="7">
    <location>
        <begin position="320"/>
        <end position="342"/>
    </location>
</feature>
<evidence type="ECO:0000313" key="16">
    <source>
        <dbReference type="RefSeq" id="XP_030748259.1"/>
    </source>
</evidence>
<feature type="transmembrane region" description="Helical" evidence="7">
    <location>
        <begin position="442"/>
        <end position="461"/>
    </location>
</feature>
<evidence type="ECO:0000256" key="1">
    <source>
        <dbReference type="ARBA" id="ARBA00004651"/>
    </source>
</evidence>
<evidence type="ECO:0000256" key="7">
    <source>
        <dbReference type="SAM" id="Phobius"/>
    </source>
</evidence>
<name>A0A6J2XBU2_SITOR</name>
<evidence type="ECO:0000259" key="9">
    <source>
        <dbReference type="Pfam" id="PF07662"/>
    </source>
</evidence>
<keyword evidence="11" id="KW-1185">Reference proteome</keyword>
<reference evidence="12 13" key="1">
    <citation type="submission" date="2025-04" db="UniProtKB">
        <authorList>
            <consortium name="RefSeq"/>
        </authorList>
    </citation>
    <scope>IDENTIFICATION</scope>
    <source>
        <tissue evidence="12 13">Gonads</tissue>
    </source>
</reference>
<gene>
    <name evidence="12 13 14 15 16 17 18" type="primary">LOC115876561</name>
</gene>
<feature type="transmembrane region" description="Helical" evidence="7">
    <location>
        <begin position="538"/>
        <end position="559"/>
    </location>
</feature>
<evidence type="ECO:0000256" key="4">
    <source>
        <dbReference type="ARBA" id="ARBA00022692"/>
    </source>
</evidence>
<protein>
    <submittedName>
        <fullName evidence="12 13">Sodium/nucleoside cotransporter 1-like</fullName>
    </submittedName>
</protein>
<accession>A0A6J2XBU2</accession>
<dbReference type="InterPro" id="IPR011642">
    <property type="entry name" value="Gate_dom"/>
</dbReference>
<feature type="domain" description="Concentrative nucleoside transporter N-terminal" evidence="8">
    <location>
        <begin position="163"/>
        <end position="235"/>
    </location>
</feature>
<comment type="subcellular location">
    <subcellularLocation>
        <location evidence="1">Cell membrane</location>
        <topology evidence="1">Multi-pass membrane protein</topology>
    </subcellularLocation>
</comment>
<dbReference type="Pfam" id="PF07662">
    <property type="entry name" value="Nucleos_tra2_C"/>
    <property type="match status" value="1"/>
</dbReference>
<dbReference type="AlphaFoldDB" id="A0A6J2XBU2"/>
<proteinExistence type="inferred from homology"/>
<dbReference type="Proteomes" id="UP000504635">
    <property type="component" value="Unplaced"/>
</dbReference>
<evidence type="ECO:0000313" key="14">
    <source>
        <dbReference type="RefSeq" id="XP_030748246.1"/>
    </source>
</evidence>
<evidence type="ECO:0000313" key="11">
    <source>
        <dbReference type="Proteomes" id="UP000504635"/>
    </source>
</evidence>
<evidence type="ECO:0000313" key="17">
    <source>
        <dbReference type="RefSeq" id="XP_030748264.1"/>
    </source>
</evidence>
<dbReference type="KEGG" id="soy:115876561"/>
<dbReference type="Pfam" id="PF07670">
    <property type="entry name" value="Gate"/>
    <property type="match status" value="1"/>
</dbReference>
<dbReference type="RefSeq" id="XP_030748238.1">
    <property type="nucleotide sequence ID" value="XM_030892378.1"/>
</dbReference>
<dbReference type="InterPro" id="IPR011657">
    <property type="entry name" value="CNT_C_dom"/>
</dbReference>
<feature type="transmembrane region" description="Helical" evidence="7">
    <location>
        <begin position="244"/>
        <end position="266"/>
    </location>
</feature>
<comment type="similarity">
    <text evidence="2">Belongs to the concentrative nucleoside transporter (CNT) (TC 2.A.41) family.</text>
</comment>
<evidence type="ECO:0000256" key="6">
    <source>
        <dbReference type="ARBA" id="ARBA00023136"/>
    </source>
</evidence>
<sequence length="584" mass="65429">MINNSSTENIIKDEIYNGDHTVAVKDHYSQEEQYNKVRNRHIRKVIIRIVIFLIVTGYSLWATYYFVKNTDPLDLDAFSNSTAQGYGLLVILYIFYLYTSLYYYVLKPFLLPTVNRFLWIPGVRILSKIKYGPIFCYLLLILATIGYLVFDTQDNRSRLIPLIGLATFLLLGFIISANHRKVPWATVFWGMALQFAFGFLTIRWDTGRKVLETFSDHVNTFMDYGVAGAAFTYGDFLVNEAQVFAFRALSVIFFVGFVVNLLYYYGLMQRFVNMLGQFLQYIMGTTICESVNSVAVAFVGMSEGPMMLRPYLKFLTDSEIHSMLLAGFASVSGSTFAAYISYGARAQDLVTASIMSAPSALCFSKILYPETEEVKIKKKDIHMVEVKYNSAMDAASKGATDGFHLIAAIISGVTATLSFVYFINGVLKWLGILVGFTDESEIWSLELIAGKIFIPVAWIMGVNWDQCEKVGQLIGIKTMVNEFVAFSRMQNMTLEPRNKVIATYAICGFSNPGSIGIMISTMAALVPEKKENVTRLIFRAWVGGSLVCFMTACIAGLLMTDEGLSGFDSTSISLTYLNDTIPSF</sequence>
<keyword evidence="6 7" id="KW-0472">Membrane</keyword>